<comment type="similarity">
    <text evidence="1 2">Belongs to the phD/YefM antitoxin family.</text>
</comment>
<dbReference type="Gene3D" id="3.40.1620.10">
    <property type="entry name" value="YefM-like domain"/>
    <property type="match status" value="1"/>
</dbReference>
<dbReference type="Pfam" id="PF02604">
    <property type="entry name" value="PhdYeFM_antitox"/>
    <property type="match status" value="1"/>
</dbReference>
<evidence type="ECO:0000313" key="3">
    <source>
        <dbReference type="EMBL" id="MBF1657970.1"/>
    </source>
</evidence>
<protein>
    <recommendedName>
        <fullName evidence="2">Antitoxin</fullName>
    </recommendedName>
</protein>
<dbReference type="Proteomes" id="UP000770330">
    <property type="component" value="Unassembled WGS sequence"/>
</dbReference>
<dbReference type="SUPFAM" id="SSF143120">
    <property type="entry name" value="YefM-like"/>
    <property type="match status" value="1"/>
</dbReference>
<evidence type="ECO:0000256" key="1">
    <source>
        <dbReference type="ARBA" id="ARBA00009981"/>
    </source>
</evidence>
<dbReference type="EMBL" id="JABZXO010000028">
    <property type="protein sequence ID" value="MBF1657970.1"/>
    <property type="molecule type" value="Genomic_DNA"/>
</dbReference>
<sequence length="95" mass="10534">MNSQDALRHLDTISLLHLRNSLGDTISRVSHTDEPMIITKNGKPIAALVSIDDAVLVEEAKDNYYNALVDEAANEEADMMPFEDFIADVEADETE</sequence>
<dbReference type="AlphaFoldDB" id="A0A930KY28"/>
<evidence type="ECO:0000256" key="2">
    <source>
        <dbReference type="RuleBase" id="RU362080"/>
    </source>
</evidence>
<dbReference type="InterPro" id="IPR036165">
    <property type="entry name" value="YefM-like_sf"/>
</dbReference>
<reference evidence="3" key="1">
    <citation type="submission" date="2020-04" db="EMBL/GenBank/DDBJ databases">
        <title>Deep metagenomics examines the oral microbiome during advanced dental caries in children, revealing novel taxa and co-occurrences with host molecules.</title>
        <authorList>
            <person name="Baker J.L."/>
            <person name="Morton J.T."/>
            <person name="Dinis M."/>
            <person name="Alvarez R."/>
            <person name="Tran N.C."/>
            <person name="Knight R."/>
            <person name="Edlund A."/>
        </authorList>
    </citation>
    <scope>NUCLEOTIDE SEQUENCE</scope>
    <source>
        <strain evidence="3">JCVI_39_bin.18</strain>
    </source>
</reference>
<organism evidence="3 4">
    <name type="scientific">Rothia mucilaginosa</name>
    <dbReference type="NCBI Taxonomy" id="43675"/>
    <lineage>
        <taxon>Bacteria</taxon>
        <taxon>Bacillati</taxon>
        <taxon>Actinomycetota</taxon>
        <taxon>Actinomycetes</taxon>
        <taxon>Micrococcales</taxon>
        <taxon>Micrococcaceae</taxon>
        <taxon>Rothia</taxon>
    </lineage>
</organism>
<dbReference type="NCBIfam" id="TIGR01552">
    <property type="entry name" value="phd_fam"/>
    <property type="match status" value="1"/>
</dbReference>
<comment type="function">
    <text evidence="2">Antitoxin component of a type II toxin-antitoxin (TA) system.</text>
</comment>
<name>A0A930KY28_9MICC</name>
<dbReference type="InterPro" id="IPR006442">
    <property type="entry name" value="Antitoxin_Phd/YefM"/>
</dbReference>
<evidence type="ECO:0000313" key="4">
    <source>
        <dbReference type="Proteomes" id="UP000770330"/>
    </source>
</evidence>
<comment type="caution">
    <text evidence="3">The sequence shown here is derived from an EMBL/GenBank/DDBJ whole genome shotgun (WGS) entry which is preliminary data.</text>
</comment>
<accession>A0A930KY28</accession>
<gene>
    <name evidence="3" type="ORF">HXO61_08605</name>
</gene>
<dbReference type="RefSeq" id="WP_303945503.1">
    <property type="nucleotide sequence ID" value="NZ_CAURIN010000012.1"/>
</dbReference>
<proteinExistence type="inferred from homology"/>